<dbReference type="SUPFAM" id="SSF110004">
    <property type="entry name" value="Glycolipid transfer protein, GLTP"/>
    <property type="match status" value="1"/>
</dbReference>
<proteinExistence type="predicted"/>
<dbReference type="EMBL" id="JH711589">
    <property type="protein sequence ID" value="EIW75304.1"/>
    <property type="molecule type" value="Genomic_DNA"/>
</dbReference>
<reference evidence="4" key="1">
    <citation type="journal article" date="2012" name="Science">
        <title>The Paleozoic origin of enzymatic lignin decomposition reconstructed from 31 fungal genomes.</title>
        <authorList>
            <person name="Floudas D."/>
            <person name="Binder M."/>
            <person name="Riley R."/>
            <person name="Barry K."/>
            <person name="Blanchette R.A."/>
            <person name="Henrissat B."/>
            <person name="Martinez A.T."/>
            <person name="Otillar R."/>
            <person name="Spatafora J.W."/>
            <person name="Yadav J.S."/>
            <person name="Aerts A."/>
            <person name="Benoit I."/>
            <person name="Boyd A."/>
            <person name="Carlson A."/>
            <person name="Copeland A."/>
            <person name="Coutinho P.M."/>
            <person name="de Vries R.P."/>
            <person name="Ferreira P."/>
            <person name="Findley K."/>
            <person name="Foster B."/>
            <person name="Gaskell J."/>
            <person name="Glotzer D."/>
            <person name="Gorecki P."/>
            <person name="Heitman J."/>
            <person name="Hesse C."/>
            <person name="Hori C."/>
            <person name="Igarashi K."/>
            <person name="Jurgens J.A."/>
            <person name="Kallen N."/>
            <person name="Kersten P."/>
            <person name="Kohler A."/>
            <person name="Kuees U."/>
            <person name="Kumar T.K.A."/>
            <person name="Kuo A."/>
            <person name="LaButti K."/>
            <person name="Larrondo L.F."/>
            <person name="Lindquist E."/>
            <person name="Ling A."/>
            <person name="Lombard V."/>
            <person name="Lucas S."/>
            <person name="Lundell T."/>
            <person name="Martin R."/>
            <person name="McLaughlin D.J."/>
            <person name="Morgenstern I."/>
            <person name="Morin E."/>
            <person name="Murat C."/>
            <person name="Nagy L.G."/>
            <person name="Nolan M."/>
            <person name="Ohm R.A."/>
            <person name="Patyshakuliyeva A."/>
            <person name="Rokas A."/>
            <person name="Ruiz-Duenas F.J."/>
            <person name="Sabat G."/>
            <person name="Salamov A."/>
            <person name="Samejima M."/>
            <person name="Schmutz J."/>
            <person name="Slot J.C."/>
            <person name="St John F."/>
            <person name="Stenlid J."/>
            <person name="Sun H."/>
            <person name="Sun S."/>
            <person name="Syed K."/>
            <person name="Tsang A."/>
            <person name="Wiebenga A."/>
            <person name="Young D."/>
            <person name="Pisabarro A."/>
            <person name="Eastwood D.C."/>
            <person name="Martin F."/>
            <person name="Cullen D."/>
            <person name="Grigoriev I.V."/>
            <person name="Hibbett D.S."/>
        </authorList>
    </citation>
    <scope>NUCLEOTIDE SEQUENCE [LARGE SCALE GENOMIC DNA]</scope>
    <source>
        <strain evidence="4">RWD-64-598 SS2</strain>
    </source>
</reference>
<dbReference type="GO" id="GO:0005829">
    <property type="term" value="C:cytosol"/>
    <property type="evidence" value="ECO:0007669"/>
    <property type="project" value="TreeGrafter"/>
</dbReference>
<dbReference type="PANTHER" id="PTHR10219:SF25">
    <property type="entry name" value="PLECKSTRIN HOMOLOGY DOMAIN-CONTAINING FAMILY A MEMBER 8"/>
    <property type="match status" value="1"/>
</dbReference>
<accession>A0A5M3M8Y6</accession>
<evidence type="ECO:0000313" key="3">
    <source>
        <dbReference type="EMBL" id="EIW75304.1"/>
    </source>
</evidence>
<sequence length="202" mass="22468">MGSQEQRPYFETVTSFADVPITDDGVVTRPFLEASDGLVKLFDLLGSGLWAFVQNDIKSNISGVRDRFEGNEPRSGTLEELVLAEAADGHRYATQCLVRLVRGLTFLCRALQHMQAEQSLEMHACFKRAYDEVLRHQHGFVVRSLAMVAVRAAPARSDFIGRVSQGSSGETFDRELNRWLSGLAEIAQHTRSFLEQGGHGKV</sequence>
<keyword evidence="1" id="KW-0813">Transport</keyword>
<evidence type="ECO:0000256" key="1">
    <source>
        <dbReference type="ARBA" id="ARBA00022448"/>
    </source>
</evidence>
<dbReference type="Pfam" id="PF08718">
    <property type="entry name" value="GLTP"/>
    <property type="match status" value="1"/>
</dbReference>
<dbReference type="Proteomes" id="UP000053558">
    <property type="component" value="Unassembled WGS sequence"/>
</dbReference>
<gene>
    <name evidence="3" type="ORF">CONPUDRAFT_112558</name>
</gene>
<dbReference type="OMA" id="FTCQALQ"/>
<dbReference type="RefSeq" id="XP_007774708.1">
    <property type="nucleotide sequence ID" value="XM_007776518.1"/>
</dbReference>
<dbReference type="GO" id="GO:0016020">
    <property type="term" value="C:membrane"/>
    <property type="evidence" value="ECO:0007669"/>
    <property type="project" value="TreeGrafter"/>
</dbReference>
<evidence type="ECO:0000313" key="4">
    <source>
        <dbReference type="Proteomes" id="UP000053558"/>
    </source>
</evidence>
<dbReference type="OrthoDB" id="205255at2759"/>
<dbReference type="Gene3D" id="1.10.3520.10">
    <property type="entry name" value="Glycolipid transfer protein"/>
    <property type="match status" value="1"/>
</dbReference>
<comment type="caution">
    <text evidence="3">The sequence shown here is derived from an EMBL/GenBank/DDBJ whole genome shotgun (WGS) entry which is preliminary data.</text>
</comment>
<organism evidence="3 4">
    <name type="scientific">Coniophora puteana (strain RWD-64-598)</name>
    <name type="common">Brown rot fungus</name>
    <dbReference type="NCBI Taxonomy" id="741705"/>
    <lineage>
        <taxon>Eukaryota</taxon>
        <taxon>Fungi</taxon>
        <taxon>Dikarya</taxon>
        <taxon>Basidiomycota</taxon>
        <taxon>Agaricomycotina</taxon>
        <taxon>Agaricomycetes</taxon>
        <taxon>Agaricomycetidae</taxon>
        <taxon>Boletales</taxon>
        <taxon>Coniophorineae</taxon>
        <taxon>Coniophoraceae</taxon>
        <taxon>Coniophora</taxon>
    </lineage>
</organism>
<feature type="domain" description="Glycolipid transfer protein" evidence="2">
    <location>
        <begin position="27"/>
        <end position="164"/>
    </location>
</feature>
<keyword evidence="4" id="KW-1185">Reference proteome</keyword>
<dbReference type="GO" id="GO:1902387">
    <property type="term" value="F:ceramide 1-phosphate binding"/>
    <property type="evidence" value="ECO:0007669"/>
    <property type="project" value="TreeGrafter"/>
</dbReference>
<dbReference type="GO" id="GO:1902388">
    <property type="term" value="F:ceramide 1-phosphate transfer activity"/>
    <property type="evidence" value="ECO:0007669"/>
    <property type="project" value="TreeGrafter"/>
</dbReference>
<dbReference type="KEGG" id="cput:CONPUDRAFT_112558"/>
<dbReference type="AlphaFoldDB" id="A0A5M3M8Y6"/>
<dbReference type="PANTHER" id="PTHR10219">
    <property type="entry name" value="GLYCOLIPID TRANSFER PROTEIN-RELATED"/>
    <property type="match status" value="1"/>
</dbReference>
<protein>
    <submittedName>
        <fullName evidence="3">Glycolipid transfer protein</fullName>
    </submittedName>
</protein>
<name>A0A5M3M8Y6_CONPW</name>
<dbReference type="InterPro" id="IPR014830">
    <property type="entry name" value="Glycolipid_transfer_prot_dom"/>
</dbReference>
<dbReference type="InterPro" id="IPR036497">
    <property type="entry name" value="GLTP_sf"/>
</dbReference>
<dbReference type="FunFam" id="1.10.3520.10:FF:000001">
    <property type="entry name" value="Pleckstrin domain-containing family A member 8"/>
    <property type="match status" value="1"/>
</dbReference>
<dbReference type="GeneID" id="19198952"/>
<evidence type="ECO:0000259" key="2">
    <source>
        <dbReference type="Pfam" id="PF08718"/>
    </source>
</evidence>